<evidence type="ECO:0000313" key="2">
    <source>
        <dbReference type="Proteomes" id="UP001243364"/>
    </source>
</evidence>
<reference evidence="1 2" key="1">
    <citation type="submission" date="2023-07" db="EMBL/GenBank/DDBJ databases">
        <title>Comparative genomics of wheat-associated soil bacteria to identify genetic determinants of phenazine resistance.</title>
        <authorList>
            <person name="Mouncey N."/>
        </authorList>
    </citation>
    <scope>NUCLEOTIDE SEQUENCE [LARGE SCALE GENOMIC DNA]</scope>
    <source>
        <strain evidence="1 2">W4I19-2</strain>
    </source>
</reference>
<accession>A0ABU0PS02</accession>
<comment type="caution">
    <text evidence="1">The sequence shown here is derived from an EMBL/GenBank/DDBJ whole genome shotgun (WGS) entry which is preliminary data.</text>
</comment>
<protein>
    <submittedName>
        <fullName evidence="1">Uncharacterized protein</fullName>
    </submittedName>
</protein>
<dbReference type="RefSeq" id="WP_307039042.1">
    <property type="nucleotide sequence ID" value="NZ_JAUSYA010000001.1"/>
</dbReference>
<proteinExistence type="predicted"/>
<organism evidence="1 2">
    <name type="scientific">Streptomyces achromogenes</name>
    <dbReference type="NCBI Taxonomy" id="67255"/>
    <lineage>
        <taxon>Bacteria</taxon>
        <taxon>Bacillati</taxon>
        <taxon>Actinomycetota</taxon>
        <taxon>Actinomycetes</taxon>
        <taxon>Kitasatosporales</taxon>
        <taxon>Streptomycetaceae</taxon>
        <taxon>Streptomyces</taxon>
    </lineage>
</organism>
<dbReference type="Proteomes" id="UP001243364">
    <property type="component" value="Unassembled WGS sequence"/>
</dbReference>
<dbReference type="EMBL" id="JAUSYA010000001">
    <property type="protein sequence ID" value="MDQ0681168.1"/>
    <property type="molecule type" value="Genomic_DNA"/>
</dbReference>
<sequence length="414" mass="45437">MSGSATSVRAVAEASAAADGTRARVLLAPVTVSPTKPLTPTHLKYLLSLDVLHRATSTFADVTFVYHHATYSGSRQVAGFWEYVERCHPGLACDALTEEDIGELYTAYHRAAEGLPYAAVEPVVRRAEAGWTHPISRRLLDVWEGHYRLLGMFDPKLGRTGPAPASEAEILDLLVSRDLCIDARGLNAFAYLDATAAGLPLRAVTNPEGQRNYLLYLLRELVPLLGRHDLVVLAHDNELRTDYRTIAHVLSTLGADATRFEVPRVPLDGVTQSTRLGGWQGHTLGAFAGPLLEEFGPEAFRLGLRLYLVAGLGRTAHESFSTYQLRRWTRRARRLLEEHCGYGGEGMDPGASRMTAQFLAVRAGRRGYADPYQVATLLMSNDPAVPVAGLLRVVMGATEDHTVLSTAGRQWEWR</sequence>
<evidence type="ECO:0000313" key="1">
    <source>
        <dbReference type="EMBL" id="MDQ0681168.1"/>
    </source>
</evidence>
<keyword evidence="2" id="KW-1185">Reference proteome</keyword>
<name>A0ABU0PS02_STRAH</name>
<gene>
    <name evidence="1" type="ORF">QFZ56_000131</name>
</gene>